<reference evidence="1 2" key="1">
    <citation type="submission" date="2017-03" db="EMBL/GenBank/DDBJ databases">
        <title>Genome analysis of strain PAMC 26577.</title>
        <authorList>
            <person name="Oh H.-M."/>
            <person name="Yang J.-A."/>
        </authorList>
    </citation>
    <scope>NUCLEOTIDE SEQUENCE [LARGE SCALE GENOMIC DNA]</scope>
    <source>
        <strain evidence="1 2">PAMC 26577</strain>
    </source>
</reference>
<dbReference type="EMBL" id="NBTZ01000093">
    <property type="protein sequence ID" value="OTP72171.1"/>
    <property type="molecule type" value="Genomic_DNA"/>
</dbReference>
<evidence type="ECO:0000313" key="1">
    <source>
        <dbReference type="EMBL" id="OTP72171.1"/>
    </source>
</evidence>
<dbReference type="Proteomes" id="UP000195221">
    <property type="component" value="Unassembled WGS sequence"/>
</dbReference>
<protein>
    <submittedName>
        <fullName evidence="1">Uncharacterized protein</fullName>
    </submittedName>
</protein>
<name>A0A242MLU3_CABSO</name>
<gene>
    <name evidence="1" type="ORF">PAMC26577_21665</name>
</gene>
<accession>A0A242MLU3</accession>
<comment type="caution">
    <text evidence="1">The sequence shown here is derived from an EMBL/GenBank/DDBJ whole genome shotgun (WGS) entry which is preliminary data.</text>
</comment>
<proteinExistence type="predicted"/>
<dbReference type="AlphaFoldDB" id="A0A242MLU3"/>
<evidence type="ECO:0000313" key="2">
    <source>
        <dbReference type="Proteomes" id="UP000195221"/>
    </source>
</evidence>
<sequence length="49" mass="5034">MAACDLSADDGVPVDATGGIALAQFLSFFDSTVKPNVRAIFTGENSLLS</sequence>
<organism evidence="1 2">
    <name type="scientific">Caballeronia sordidicola</name>
    <name type="common">Burkholderia sordidicola</name>
    <dbReference type="NCBI Taxonomy" id="196367"/>
    <lineage>
        <taxon>Bacteria</taxon>
        <taxon>Pseudomonadati</taxon>
        <taxon>Pseudomonadota</taxon>
        <taxon>Betaproteobacteria</taxon>
        <taxon>Burkholderiales</taxon>
        <taxon>Burkholderiaceae</taxon>
        <taxon>Caballeronia</taxon>
    </lineage>
</organism>